<gene>
    <name evidence="3" type="ORF">BRPE64_BCDS11610</name>
</gene>
<reference evidence="3 4" key="1">
    <citation type="journal article" date="2013" name="Genome Announc.">
        <title>Complete Genome Sequence of Burkholderia sp. Strain RPE64, Bacterial Symbiont of the Bean Bug Riptortus pedestris.</title>
        <authorList>
            <person name="Shibata T.F."/>
            <person name="Maeda T."/>
            <person name="Nikoh N."/>
            <person name="Yamaguchi K."/>
            <person name="Oshima K."/>
            <person name="Hattori M."/>
            <person name="Nishiyama T."/>
            <person name="Hasebe M."/>
            <person name="Fukatsu T."/>
            <person name="Kikuchi Y."/>
            <person name="Shigenobu S."/>
        </authorList>
    </citation>
    <scope>NUCLEOTIDE SEQUENCE [LARGE SCALE GENOMIC DNA]</scope>
</reference>
<evidence type="ECO:0000256" key="2">
    <source>
        <dbReference type="SAM" id="SignalP"/>
    </source>
</evidence>
<dbReference type="KEGG" id="buo:BRPE64_BCDS11610"/>
<proteinExistence type="predicted"/>
<accession>R4X2U9</accession>
<evidence type="ECO:0008006" key="5">
    <source>
        <dbReference type="Google" id="ProtNLM"/>
    </source>
</evidence>
<organism evidence="3 4">
    <name type="scientific">Caballeronia insecticola</name>
    <dbReference type="NCBI Taxonomy" id="758793"/>
    <lineage>
        <taxon>Bacteria</taxon>
        <taxon>Pseudomonadati</taxon>
        <taxon>Pseudomonadota</taxon>
        <taxon>Betaproteobacteria</taxon>
        <taxon>Burkholderiales</taxon>
        <taxon>Burkholderiaceae</taxon>
        <taxon>Caballeronia</taxon>
    </lineage>
</organism>
<dbReference type="Pfam" id="PF13663">
    <property type="entry name" value="DUF4148"/>
    <property type="match status" value="1"/>
</dbReference>
<reference evidence="3 4" key="2">
    <citation type="journal article" date="2018" name="Int. J. Syst. Evol. Microbiol.">
        <title>Burkholderia insecticola sp. nov., a gut symbiotic bacterium of the bean bug Riptortus pedestris.</title>
        <authorList>
            <person name="Takeshita K."/>
            <person name="Tamaki H."/>
            <person name="Ohbayashi T."/>
            <person name="Meng X.-Y."/>
            <person name="Sone T."/>
            <person name="Mitani Y."/>
            <person name="Peeters C."/>
            <person name="Kikuchi Y."/>
            <person name="Vandamme P."/>
        </authorList>
    </citation>
    <scope>NUCLEOTIDE SEQUENCE [LARGE SCALE GENOMIC DNA]</scope>
    <source>
        <strain evidence="3">RPE64</strain>
    </source>
</reference>
<dbReference type="Proteomes" id="UP000013966">
    <property type="component" value="Chromosome 2"/>
</dbReference>
<feature type="signal peptide" evidence="2">
    <location>
        <begin position="1"/>
        <end position="25"/>
    </location>
</feature>
<dbReference type="HOGENOM" id="CLU_117081_1_0_4"/>
<evidence type="ECO:0000313" key="4">
    <source>
        <dbReference type="Proteomes" id="UP000013966"/>
    </source>
</evidence>
<feature type="region of interest" description="Disordered" evidence="1">
    <location>
        <begin position="70"/>
        <end position="110"/>
    </location>
</feature>
<dbReference type="InterPro" id="IPR025421">
    <property type="entry name" value="DUF4148"/>
</dbReference>
<evidence type="ECO:0000256" key="1">
    <source>
        <dbReference type="SAM" id="MobiDB-lite"/>
    </source>
</evidence>
<evidence type="ECO:0000313" key="3">
    <source>
        <dbReference type="EMBL" id="BAN25822.1"/>
    </source>
</evidence>
<keyword evidence="4" id="KW-1185">Reference proteome</keyword>
<sequence length="128" mass="12843">MNIMNAIAKVIVSIAVVAAPTFVFAQSENVPLTRAQVKAELAQLERAGYSPATGEAANYPSDIQAAEAKVAAAQQGTKESNEAYGGAHAGGAASGAGSTHMPMSTQHGARSASDCVGPAGFCTPFFGS</sequence>
<dbReference type="EMBL" id="AP013059">
    <property type="protein sequence ID" value="BAN25822.1"/>
    <property type="molecule type" value="Genomic_DNA"/>
</dbReference>
<keyword evidence="2" id="KW-0732">Signal</keyword>
<name>R4X2U9_9BURK</name>
<protein>
    <recommendedName>
        <fullName evidence="5">Purine nucleoside phosphorylase</fullName>
    </recommendedName>
</protein>
<feature type="chain" id="PRO_5004381216" description="Purine nucleoside phosphorylase" evidence="2">
    <location>
        <begin position="26"/>
        <end position="128"/>
    </location>
</feature>
<dbReference type="PATRIC" id="fig|758793.3.peg.4070"/>
<dbReference type="AlphaFoldDB" id="R4X2U9"/>